<sequence>MLAKWEASRWGIHASRQPNRRFFSQVWLILLLLMGITSSFYFTLIRRPQQLTSPEPRIGADQELEKRKNMSLRKSHGRKGLQKQTSNAPSLKMKNMLEILQESSLSSTNGAPQLKETLTEAKGMEF</sequence>
<dbReference type="Proteomes" id="UP000823775">
    <property type="component" value="Unassembled WGS sequence"/>
</dbReference>
<feature type="compositionally biased region" description="Basic and acidic residues" evidence="1">
    <location>
        <begin position="58"/>
        <end position="68"/>
    </location>
</feature>
<protein>
    <submittedName>
        <fullName evidence="3">Uncharacterized protein</fullName>
    </submittedName>
</protein>
<reference evidence="3 4" key="1">
    <citation type="journal article" date="2021" name="BMC Genomics">
        <title>Datura genome reveals duplications of psychoactive alkaloid biosynthetic genes and high mutation rate following tissue culture.</title>
        <authorList>
            <person name="Rajewski A."/>
            <person name="Carter-House D."/>
            <person name="Stajich J."/>
            <person name="Litt A."/>
        </authorList>
    </citation>
    <scope>NUCLEOTIDE SEQUENCE [LARGE SCALE GENOMIC DNA]</scope>
    <source>
        <strain evidence="3">AR-01</strain>
    </source>
</reference>
<feature type="region of interest" description="Disordered" evidence="1">
    <location>
        <begin position="103"/>
        <end position="126"/>
    </location>
</feature>
<proteinExistence type="predicted"/>
<gene>
    <name evidence="3" type="ORF">HAX54_051377</name>
</gene>
<comment type="caution">
    <text evidence="3">The sequence shown here is derived from an EMBL/GenBank/DDBJ whole genome shotgun (WGS) entry which is preliminary data.</text>
</comment>
<evidence type="ECO:0000313" key="4">
    <source>
        <dbReference type="Proteomes" id="UP000823775"/>
    </source>
</evidence>
<feature type="region of interest" description="Disordered" evidence="1">
    <location>
        <begin position="52"/>
        <end position="90"/>
    </location>
</feature>
<organism evidence="3 4">
    <name type="scientific">Datura stramonium</name>
    <name type="common">Jimsonweed</name>
    <name type="synonym">Common thornapple</name>
    <dbReference type="NCBI Taxonomy" id="4076"/>
    <lineage>
        <taxon>Eukaryota</taxon>
        <taxon>Viridiplantae</taxon>
        <taxon>Streptophyta</taxon>
        <taxon>Embryophyta</taxon>
        <taxon>Tracheophyta</taxon>
        <taxon>Spermatophyta</taxon>
        <taxon>Magnoliopsida</taxon>
        <taxon>eudicotyledons</taxon>
        <taxon>Gunneridae</taxon>
        <taxon>Pentapetalae</taxon>
        <taxon>asterids</taxon>
        <taxon>lamiids</taxon>
        <taxon>Solanales</taxon>
        <taxon>Solanaceae</taxon>
        <taxon>Solanoideae</taxon>
        <taxon>Datureae</taxon>
        <taxon>Datura</taxon>
    </lineage>
</organism>
<feature type="compositionally biased region" description="Basic and acidic residues" evidence="1">
    <location>
        <begin position="117"/>
        <end position="126"/>
    </location>
</feature>
<keyword evidence="4" id="KW-1185">Reference proteome</keyword>
<evidence type="ECO:0000256" key="2">
    <source>
        <dbReference type="SAM" id="Phobius"/>
    </source>
</evidence>
<feature type="compositionally biased region" description="Basic residues" evidence="1">
    <location>
        <begin position="69"/>
        <end position="81"/>
    </location>
</feature>
<keyword evidence="2" id="KW-1133">Transmembrane helix</keyword>
<evidence type="ECO:0000256" key="1">
    <source>
        <dbReference type="SAM" id="MobiDB-lite"/>
    </source>
</evidence>
<feature type="transmembrane region" description="Helical" evidence="2">
    <location>
        <begin position="26"/>
        <end position="44"/>
    </location>
</feature>
<accession>A0ABS8WQ67</accession>
<dbReference type="EMBL" id="JACEIK010009139">
    <property type="protein sequence ID" value="MCE3051997.1"/>
    <property type="molecule type" value="Genomic_DNA"/>
</dbReference>
<evidence type="ECO:0000313" key="3">
    <source>
        <dbReference type="EMBL" id="MCE3051997.1"/>
    </source>
</evidence>
<keyword evidence="2" id="KW-0812">Transmembrane</keyword>
<keyword evidence="2" id="KW-0472">Membrane</keyword>
<name>A0ABS8WQ67_DATST</name>